<name>A0A1V4B0A3_9PAST</name>
<sequence length="696" mass="79661">MWVLFICLGWNTEIDHQQAVYWFEKSAAQNHRSSLHNLGAHYSEGMGVETDFRKAASYFERAAQMGHTNSMVGLAHLYQFGDGVEKDLNKMLYWLEKAGEQENVYAQQDLAEYFLTSEINPTKAVYWLEKLVKQNPDEKNELVLANQYLEINQIDKAKSIVEKYLESDNPESQKAMGSYFIWLGEYDRAAKMYEKSAAQGNSSAQHLLGKMYFDGLGVKQDYTKSFDLFLQSANQGFIEAQLDLARSYLLGKGTKRDNQQAIKWLTEVAETGHPDAQFMLGTAKLEGRGTTKNIKQGIQLLIASAQQGNKDGQYNLAQHYKKQKNIDKAIYWFEQATLQGDQLAFSNLTALYPQTQRIKKLQELVAKAPSSIEFSFALMLKAKKFGSQNQQKWKTHLISAAERGNSEAQAELGIAYFNGTDFEIDFAKARYWLEQADNNNIKNDPYILGILYLFGLGGKADLERAVYFLQKSENINEGRAGIYLAYLARMGVKVAEKYQHFDFEPWAQKGEAFAQVLLADKLHQAGQYKQAFMWTEKSAKQGNSMAQAAMGAYYIDGDIVERNLNLAVKWLNLAVAQNNPQAQHLLGNLYLEGKGVPQDKPKAYQLFELAALQGDEESILRIAEKYRQEGNREKMLEWLNPILAENRKARYMVIYDHLMHEEWLKAIDWLKKLTPAEQDMMLRIYRGSIYEPYNEE</sequence>
<dbReference type="SUPFAM" id="SSF81901">
    <property type="entry name" value="HCP-like"/>
    <property type="match status" value="4"/>
</dbReference>
<dbReference type="PANTHER" id="PTHR11102:SF160">
    <property type="entry name" value="ERAD-ASSOCIATED E3 UBIQUITIN-PROTEIN LIGASE COMPONENT HRD3"/>
    <property type="match status" value="1"/>
</dbReference>
<dbReference type="InterPro" id="IPR011990">
    <property type="entry name" value="TPR-like_helical_dom_sf"/>
</dbReference>
<evidence type="ECO:0000313" key="1">
    <source>
        <dbReference type="EMBL" id="STO61079.1"/>
    </source>
</evidence>
<dbReference type="PANTHER" id="PTHR11102">
    <property type="entry name" value="SEL-1-LIKE PROTEIN"/>
    <property type="match status" value="1"/>
</dbReference>
<dbReference type="InterPro" id="IPR006597">
    <property type="entry name" value="Sel1-like"/>
</dbReference>
<dbReference type="EMBL" id="UGHF01000001">
    <property type="protein sequence ID" value="STO61079.1"/>
    <property type="molecule type" value="Genomic_DNA"/>
</dbReference>
<dbReference type="Proteomes" id="UP000254329">
    <property type="component" value="Unassembled WGS sequence"/>
</dbReference>
<reference evidence="1 2" key="1">
    <citation type="submission" date="2018-06" db="EMBL/GenBank/DDBJ databases">
        <authorList>
            <consortium name="Pathogen Informatics"/>
            <person name="Doyle S."/>
        </authorList>
    </citation>
    <scope>NUCLEOTIDE SEQUENCE [LARGE SCALE GENOMIC DNA]</scope>
    <source>
        <strain evidence="1 2">NCTC1659</strain>
    </source>
</reference>
<dbReference type="Gene3D" id="1.25.40.10">
    <property type="entry name" value="Tetratricopeptide repeat domain"/>
    <property type="match status" value="4"/>
</dbReference>
<evidence type="ECO:0000313" key="2">
    <source>
        <dbReference type="Proteomes" id="UP000254329"/>
    </source>
</evidence>
<dbReference type="STRING" id="733.B0186_07290"/>
<dbReference type="InterPro" id="IPR050767">
    <property type="entry name" value="Sel1_AlgK"/>
</dbReference>
<gene>
    <name evidence="1" type="ORF">NCTC1659_02388</name>
</gene>
<protein>
    <submittedName>
        <fullName evidence="1">Sel1 domain protein, repeat-containing protein</fullName>
    </submittedName>
</protein>
<accession>A0A1V4B0A3</accession>
<dbReference type="Pfam" id="PF08238">
    <property type="entry name" value="Sel1"/>
    <property type="match status" value="14"/>
</dbReference>
<dbReference type="AlphaFoldDB" id="A0A1V4B0A3"/>
<dbReference type="SMART" id="SM00671">
    <property type="entry name" value="SEL1"/>
    <property type="match status" value="14"/>
</dbReference>
<organism evidence="1 2">
    <name type="scientific">Canicola haemoglobinophilus</name>
    <dbReference type="NCBI Taxonomy" id="733"/>
    <lineage>
        <taxon>Bacteria</taxon>
        <taxon>Pseudomonadati</taxon>
        <taxon>Pseudomonadota</taxon>
        <taxon>Gammaproteobacteria</taxon>
        <taxon>Pasteurellales</taxon>
        <taxon>Pasteurellaceae</taxon>
        <taxon>Canicola</taxon>
    </lineage>
</organism>
<keyword evidence="2" id="KW-1185">Reference proteome</keyword>
<proteinExistence type="predicted"/>